<gene>
    <name evidence="3" type="ORF">FAES_5105</name>
</gene>
<dbReference type="STRING" id="1166018.FAES_5105"/>
<feature type="domain" description="YbhG-like alpha-helical hairpin" evidence="2">
    <location>
        <begin position="72"/>
        <end position="195"/>
    </location>
</feature>
<dbReference type="AlphaFoldDB" id="I0KG51"/>
<evidence type="ECO:0000259" key="1">
    <source>
        <dbReference type="Pfam" id="PF00364"/>
    </source>
</evidence>
<accession>I0KG51</accession>
<dbReference type="OrthoDB" id="9798190at2"/>
<dbReference type="eggNOG" id="COG0845">
    <property type="taxonomic scope" value="Bacteria"/>
</dbReference>
<dbReference type="Gene3D" id="1.10.287.470">
    <property type="entry name" value="Helix hairpin bin"/>
    <property type="match status" value="2"/>
</dbReference>
<organism evidence="3 4">
    <name type="scientific">Fibrella aestuarina BUZ 2</name>
    <dbReference type="NCBI Taxonomy" id="1166018"/>
    <lineage>
        <taxon>Bacteria</taxon>
        <taxon>Pseudomonadati</taxon>
        <taxon>Bacteroidota</taxon>
        <taxon>Cytophagia</taxon>
        <taxon>Cytophagales</taxon>
        <taxon>Spirosomataceae</taxon>
        <taxon>Fibrella</taxon>
    </lineage>
</organism>
<dbReference type="EMBL" id="HE796683">
    <property type="protein sequence ID" value="CCH03104.1"/>
    <property type="molecule type" value="Genomic_DNA"/>
</dbReference>
<reference evidence="3 4" key="1">
    <citation type="journal article" date="2012" name="J. Bacteriol.">
        <title>Genome Sequence of Fibrella aestuarina BUZ 2T, a Filamentous Marine Bacterium.</title>
        <authorList>
            <person name="Filippini M."/>
            <person name="Qi W."/>
            <person name="Blom J."/>
            <person name="Goesmann A."/>
            <person name="Smits T.H."/>
            <person name="Bagheri H.C."/>
        </authorList>
    </citation>
    <scope>NUCLEOTIDE SEQUENCE [LARGE SCALE GENOMIC DNA]</scope>
    <source>
        <strain evidence="4">BUZ 2T</strain>
    </source>
</reference>
<dbReference type="Proteomes" id="UP000011058">
    <property type="component" value="Chromosome"/>
</dbReference>
<evidence type="ECO:0000313" key="3">
    <source>
        <dbReference type="EMBL" id="CCH03104.1"/>
    </source>
</evidence>
<dbReference type="RefSeq" id="WP_015334203.1">
    <property type="nucleotide sequence ID" value="NC_020054.1"/>
</dbReference>
<dbReference type="Gene3D" id="2.40.30.170">
    <property type="match status" value="1"/>
</dbReference>
<dbReference type="InterPro" id="IPR000089">
    <property type="entry name" value="Biotin_lipoyl"/>
</dbReference>
<dbReference type="PROSITE" id="PS00430">
    <property type="entry name" value="TONB_DEPENDENT_REC_1"/>
    <property type="match status" value="1"/>
</dbReference>
<feature type="domain" description="Lipoyl-binding" evidence="1">
    <location>
        <begin position="35"/>
        <end position="68"/>
    </location>
</feature>
<sequence>MKTNRLSLLALGTLVLASCQHDQPLNTALEGKVKKETVSVTAKVTGRITQLLVKEGDVVQKGQPLARIDVPEAEAKLLQARGAFTSAQAQYQMALRGATTNERRQADAALLAAREQADLAEKSFNRVRNMYRDSLISAQQFDEMQTKYQSAKAQLTGTQAKRDEVDGAVRAERIRMAYGDMLRAEGALKEVQAAIREKVIVAPQTMTIETISVHEGELAPAGYAVLSGYDNSRTYLRFTVSEKEVGTFAKGQQYTVKLPYTDQTVPARLLTIKELNSYASRTSSYPSYELGEATYELKLLPTDSAAQTKLLANQTVLLPRN</sequence>
<dbReference type="Pfam" id="PF00364">
    <property type="entry name" value="Biotin_lipoyl"/>
    <property type="match status" value="1"/>
</dbReference>
<dbReference type="SUPFAM" id="SSF111369">
    <property type="entry name" value="HlyD-like secretion proteins"/>
    <property type="match status" value="1"/>
</dbReference>
<evidence type="ECO:0000259" key="2">
    <source>
        <dbReference type="Pfam" id="PF25881"/>
    </source>
</evidence>
<dbReference type="PANTHER" id="PTHR30438">
    <property type="entry name" value="36 KDA ANTIGEN-RELATED"/>
    <property type="match status" value="1"/>
</dbReference>
<dbReference type="InterPro" id="IPR010916">
    <property type="entry name" value="TonB_box_CS"/>
</dbReference>
<proteinExistence type="predicted"/>
<protein>
    <submittedName>
        <fullName evidence="3">36 kDa antigen</fullName>
    </submittedName>
</protein>
<name>I0KG51_9BACT</name>
<dbReference type="PANTHER" id="PTHR30438:SF2">
    <property type="entry name" value="MEMBRANE PROTEIN"/>
    <property type="match status" value="1"/>
</dbReference>
<keyword evidence="4" id="KW-1185">Reference proteome</keyword>
<dbReference type="PROSITE" id="PS51257">
    <property type="entry name" value="PROKAR_LIPOPROTEIN"/>
    <property type="match status" value="1"/>
</dbReference>
<dbReference type="InterPro" id="IPR059052">
    <property type="entry name" value="HH_YbhG-like"/>
</dbReference>
<dbReference type="HOGENOM" id="CLU_018816_6_1_10"/>
<dbReference type="Pfam" id="PF25881">
    <property type="entry name" value="HH_YBHG"/>
    <property type="match status" value="1"/>
</dbReference>
<evidence type="ECO:0000313" key="4">
    <source>
        <dbReference type="Proteomes" id="UP000011058"/>
    </source>
</evidence>
<dbReference type="Gene3D" id="2.40.50.100">
    <property type="match status" value="2"/>
</dbReference>
<dbReference type="GO" id="GO:0005886">
    <property type="term" value="C:plasma membrane"/>
    <property type="evidence" value="ECO:0007669"/>
    <property type="project" value="TreeGrafter"/>
</dbReference>
<dbReference type="KEGG" id="fae:FAES_5105"/>